<evidence type="ECO:0000313" key="2">
    <source>
        <dbReference type="Proteomes" id="UP000053958"/>
    </source>
</evidence>
<accession>A0A0F4YUN5</accession>
<keyword evidence="2" id="KW-1185">Reference proteome</keyword>
<dbReference type="EMBL" id="LASV01000180">
    <property type="protein sequence ID" value="KKA21566.1"/>
    <property type="molecule type" value="Genomic_DNA"/>
</dbReference>
<evidence type="ECO:0000313" key="1">
    <source>
        <dbReference type="EMBL" id="KKA21566.1"/>
    </source>
</evidence>
<comment type="caution">
    <text evidence="1">The sequence shown here is derived from an EMBL/GenBank/DDBJ whole genome shotgun (WGS) entry which is preliminary data.</text>
</comment>
<dbReference type="STRING" id="1408163.A0A0F4YUN5"/>
<dbReference type="GeneID" id="25316785"/>
<gene>
    <name evidence="1" type="ORF">T310_4437</name>
</gene>
<sequence>MAPEPASHREVIDVRDPSVGVSTVPKHRKLKNCTLGENFNSNHSSLDTWLMDPILAGPECVSYSTMVRKGCQPAILTNTYLVNRLDRSTILFSDEVVGDDSGVELSDGLVDEDLRTGGPYLCAIPTRSVPIPKYHPLQPRLEDRDARLLKTINSILQSHDVDFQSIDLCGRRSEFDPEPDLVPTVLVLAKRHALDKNWLEACREIRTFLINENLSSVSVEIADLRAFEPLQYSPVLPTDTIYYIWDKVLDRILTQLDLAEIKCVECFRMGTSDNHNENPPTVILTVAKQSTKDWRPVREDIIGIVDSFHLPTVGVSIGPGDIVRQNGVSVAYPLNAYQDGAQAGLSLGIHGSMLSAGTFAGWVQLKNPRTGEWEKFGLTCFHCVDPGTNSISTTDLTQLQDWHKNGISPNDQSARRLLQLDQPCLKDIKRDLNMLQEQIKTVSEDGEFIHVKTAVESGNFVTPRDKRRYDQDQQLLQNYMDKQSLIRDFLASDRHIPGHVLSASAILDWALISVQPSRALSDNTILGYGTPPPSMSLLPDLKLENFTKPPCRHFSIEILWCGASTMVSSSGLGDMRPHREARGGLWSPSIGAL</sequence>
<dbReference type="AlphaFoldDB" id="A0A0F4YUN5"/>
<proteinExistence type="predicted"/>
<dbReference type="Proteomes" id="UP000053958">
    <property type="component" value="Unassembled WGS sequence"/>
</dbReference>
<dbReference type="RefSeq" id="XP_013328178.1">
    <property type="nucleotide sequence ID" value="XM_013472724.1"/>
</dbReference>
<protein>
    <submittedName>
        <fullName evidence="1">Uncharacterized protein</fullName>
    </submittedName>
</protein>
<name>A0A0F4YUN5_RASE3</name>
<dbReference type="OrthoDB" id="5424209at2759"/>
<reference evidence="1 2" key="1">
    <citation type="submission" date="2015-04" db="EMBL/GenBank/DDBJ databases">
        <authorList>
            <person name="Heijne W.H."/>
            <person name="Fedorova N.D."/>
            <person name="Nierman W.C."/>
            <person name="Vollebregt A.W."/>
            <person name="Zhao Z."/>
            <person name="Wu L."/>
            <person name="Kumar M."/>
            <person name="Stam H."/>
            <person name="van den Berg M.A."/>
            <person name="Pel H.J."/>
        </authorList>
    </citation>
    <scope>NUCLEOTIDE SEQUENCE [LARGE SCALE GENOMIC DNA]</scope>
    <source>
        <strain evidence="1 2">CBS 393.64</strain>
    </source>
</reference>
<organism evidence="1 2">
    <name type="scientific">Rasamsonia emersonii (strain ATCC 16479 / CBS 393.64 / IMI 116815)</name>
    <dbReference type="NCBI Taxonomy" id="1408163"/>
    <lineage>
        <taxon>Eukaryota</taxon>
        <taxon>Fungi</taxon>
        <taxon>Dikarya</taxon>
        <taxon>Ascomycota</taxon>
        <taxon>Pezizomycotina</taxon>
        <taxon>Eurotiomycetes</taxon>
        <taxon>Eurotiomycetidae</taxon>
        <taxon>Eurotiales</taxon>
        <taxon>Trichocomaceae</taxon>
        <taxon>Rasamsonia</taxon>
    </lineage>
</organism>